<comment type="function">
    <text evidence="2">May mediate accelerated ATP-independent bidirectional transbilayer migration of phospholipids upon binding calcium ions that results in a loss of phospholipid asymmetry in the plasma membrane.</text>
</comment>
<dbReference type="PANTHER" id="PTHR23248">
    <property type="entry name" value="PHOSPHOLIPID SCRAMBLASE-RELATED"/>
    <property type="match status" value="1"/>
</dbReference>
<keyword evidence="2" id="KW-0564">Palmitate</keyword>
<organism evidence="3 4">
    <name type="scientific">Clavelina lepadiformis</name>
    <name type="common">Light-bulb sea squirt</name>
    <name type="synonym">Ascidia lepadiformis</name>
    <dbReference type="NCBI Taxonomy" id="159417"/>
    <lineage>
        <taxon>Eukaryota</taxon>
        <taxon>Metazoa</taxon>
        <taxon>Chordata</taxon>
        <taxon>Tunicata</taxon>
        <taxon>Ascidiacea</taxon>
        <taxon>Aplousobranchia</taxon>
        <taxon>Clavelinidae</taxon>
        <taxon>Clavelina</taxon>
    </lineage>
</organism>
<keyword evidence="2" id="KW-0449">Lipoprotein</keyword>
<protein>
    <recommendedName>
        <fullName evidence="2">Phospholipid scramblase</fullName>
    </recommendedName>
</protein>
<dbReference type="Proteomes" id="UP001642483">
    <property type="component" value="Unassembled WGS sequence"/>
</dbReference>
<comment type="similarity">
    <text evidence="1 2">Belongs to the phospholipid scramblase family.</text>
</comment>
<keyword evidence="2" id="KW-0106">Calcium</keyword>
<evidence type="ECO:0000256" key="1">
    <source>
        <dbReference type="ARBA" id="ARBA00005350"/>
    </source>
</evidence>
<reference evidence="3 4" key="1">
    <citation type="submission" date="2024-02" db="EMBL/GenBank/DDBJ databases">
        <authorList>
            <person name="Daric V."/>
            <person name="Darras S."/>
        </authorList>
    </citation>
    <scope>NUCLEOTIDE SEQUENCE [LARGE SCALE GENOMIC DNA]</scope>
</reference>
<accession>A0ABP0F4C7</accession>
<comment type="caution">
    <text evidence="3">The sequence shown here is derived from an EMBL/GenBank/DDBJ whole genome shotgun (WGS) entry which is preliminary data.</text>
</comment>
<evidence type="ECO:0000256" key="2">
    <source>
        <dbReference type="RuleBase" id="RU363116"/>
    </source>
</evidence>
<evidence type="ECO:0000313" key="3">
    <source>
        <dbReference type="EMBL" id="CAK8673264.1"/>
    </source>
</evidence>
<dbReference type="EMBL" id="CAWYQH010000002">
    <property type="protein sequence ID" value="CAK8673264.1"/>
    <property type="molecule type" value="Genomic_DNA"/>
</dbReference>
<keyword evidence="4" id="KW-1185">Reference proteome</keyword>
<dbReference type="Pfam" id="PF03803">
    <property type="entry name" value="Scramblase"/>
    <property type="match status" value="1"/>
</dbReference>
<proteinExistence type="inferred from homology"/>
<sequence length="241" mass="27309">MEDNNQDKELSEWVETPDSSCLLSNNFPTLQSLAGVGEVWVITLPDPVTEAQSGETNSNRCMLLNAERQKIFLVHQEFDSEPKVYAQDKGYVMHLYDRCEQEVIRMTRPYKFCTGFCWCASINHCSVHIDVEAPVGQLIGTVKQSVSYWYPAFDVIGADGRKLFHIPISTDLTAVIRIYRVREHSASSAGTLSRDIRYPKITLTLPGDLDVKNKALLLGATFLIQLSRGLVRETPLWYFDD</sequence>
<dbReference type="PANTHER" id="PTHR23248:SF63">
    <property type="entry name" value="PHOSPHOLIPID SCRAMBLASE"/>
    <property type="match status" value="1"/>
</dbReference>
<name>A0ABP0F4C7_CLALP</name>
<comment type="cofactor">
    <cofactor evidence="2">
        <name>Ca(2+)</name>
        <dbReference type="ChEBI" id="CHEBI:29108"/>
    </cofactor>
</comment>
<dbReference type="InterPro" id="IPR005552">
    <property type="entry name" value="Scramblase"/>
</dbReference>
<gene>
    <name evidence="3" type="ORF">CVLEPA_LOCUS3073</name>
</gene>
<evidence type="ECO:0000313" key="4">
    <source>
        <dbReference type="Proteomes" id="UP001642483"/>
    </source>
</evidence>